<comment type="caution">
    <text evidence="1">The sequence shown here is derived from an EMBL/GenBank/DDBJ whole genome shotgun (WGS) entry which is preliminary data.</text>
</comment>
<name>A0A1R1YJZ4_9FUNG</name>
<organism evidence="1 2">
    <name type="scientific">Smittium culicis</name>
    <dbReference type="NCBI Taxonomy" id="133412"/>
    <lineage>
        <taxon>Eukaryota</taxon>
        <taxon>Fungi</taxon>
        <taxon>Fungi incertae sedis</taxon>
        <taxon>Zoopagomycota</taxon>
        <taxon>Kickxellomycotina</taxon>
        <taxon>Harpellomycetes</taxon>
        <taxon>Harpellales</taxon>
        <taxon>Legeriomycetaceae</taxon>
        <taxon>Smittium</taxon>
    </lineage>
</organism>
<sequence length="178" mass="20213">MDEPQSEVTSYAGVAKKYSTMRISVKNHIYGDLFQSPVAMMSQFGCDERLVIDLAKFQDNSDEVAVDNTSTKKRIHGKANNIYNILNDENDILLSVPNNNNTISSNTDEDVAQTEQDLSTITDLNVAKLKFNKQSGSNSIEMNLPAVDHGFEPNFYINKQKIRTRYYDLKRNVMNYQS</sequence>
<accession>A0A1R1YJZ4</accession>
<evidence type="ECO:0000313" key="2">
    <source>
        <dbReference type="Proteomes" id="UP000187429"/>
    </source>
</evidence>
<gene>
    <name evidence="1" type="ORF">AYI69_g3340</name>
</gene>
<reference evidence="2" key="1">
    <citation type="submission" date="2017-01" db="EMBL/GenBank/DDBJ databases">
        <authorList>
            <person name="Wang Y."/>
            <person name="White M."/>
            <person name="Kvist S."/>
            <person name="Moncalvo J.-M."/>
        </authorList>
    </citation>
    <scope>NUCLEOTIDE SEQUENCE [LARGE SCALE GENOMIC DNA]</scope>
    <source>
        <strain evidence="2">ID-206-W2</strain>
    </source>
</reference>
<dbReference type="EMBL" id="LSSM01001106">
    <property type="protein sequence ID" value="OMJ27231.1"/>
    <property type="molecule type" value="Genomic_DNA"/>
</dbReference>
<keyword evidence="2" id="KW-1185">Reference proteome</keyword>
<proteinExistence type="predicted"/>
<dbReference type="Proteomes" id="UP000187429">
    <property type="component" value="Unassembled WGS sequence"/>
</dbReference>
<evidence type="ECO:0000313" key="1">
    <source>
        <dbReference type="EMBL" id="OMJ27231.1"/>
    </source>
</evidence>
<protein>
    <submittedName>
        <fullName evidence="1">Uncharacterized protein</fullName>
    </submittedName>
</protein>
<dbReference type="AlphaFoldDB" id="A0A1R1YJZ4"/>